<organism evidence="1 2">
    <name type="scientific">Cryobacterium tagatosivorans</name>
    <dbReference type="NCBI Taxonomy" id="1259199"/>
    <lineage>
        <taxon>Bacteria</taxon>
        <taxon>Bacillati</taxon>
        <taxon>Actinomycetota</taxon>
        <taxon>Actinomycetes</taxon>
        <taxon>Micrococcales</taxon>
        <taxon>Microbacteriaceae</taxon>
        <taxon>Cryobacterium</taxon>
    </lineage>
</organism>
<dbReference type="RefSeq" id="WP_134486785.1">
    <property type="nucleotide sequence ID" value="NZ_SOEZ01000006.1"/>
</dbReference>
<evidence type="ECO:0000313" key="1">
    <source>
        <dbReference type="EMBL" id="TFB56756.1"/>
    </source>
</evidence>
<dbReference type="Proteomes" id="UP000297866">
    <property type="component" value="Unassembled WGS sequence"/>
</dbReference>
<accession>A0A4R8UI32</accession>
<proteinExistence type="predicted"/>
<comment type="caution">
    <text evidence="1">The sequence shown here is derived from an EMBL/GenBank/DDBJ whole genome shotgun (WGS) entry which is preliminary data.</text>
</comment>
<dbReference type="EMBL" id="SOEZ01000006">
    <property type="protein sequence ID" value="TFB56756.1"/>
    <property type="molecule type" value="Genomic_DNA"/>
</dbReference>
<dbReference type="AlphaFoldDB" id="A0A4R8UI32"/>
<reference evidence="1 2" key="1">
    <citation type="submission" date="2019-03" db="EMBL/GenBank/DDBJ databases">
        <title>Genomics of glacier-inhabiting Cryobacterium strains.</title>
        <authorList>
            <person name="Liu Q."/>
            <person name="Xin Y.-H."/>
        </authorList>
    </citation>
    <scope>NUCLEOTIDE SEQUENCE [LARGE SCALE GENOMIC DNA]</scope>
    <source>
        <strain evidence="1 2">Sr47</strain>
    </source>
</reference>
<dbReference type="OrthoDB" id="5073603at2"/>
<name>A0A4R8UI32_9MICO</name>
<keyword evidence="2" id="KW-1185">Reference proteome</keyword>
<sequence>MAESIDDLRCPRDLTEEPDGFGRVRALPWKTAVSRESEAFLLVAQRQHTYSVRIRRRIKETGSNLKAYAREAGTSYDRLGKLLRGVIVMRLEDIAMADVVLGGISEARDYQP</sequence>
<gene>
    <name evidence="1" type="ORF">E3O23_00630</name>
</gene>
<evidence type="ECO:0008006" key="3">
    <source>
        <dbReference type="Google" id="ProtNLM"/>
    </source>
</evidence>
<protein>
    <recommendedName>
        <fullName evidence="3">XRE family transcriptional regulator</fullName>
    </recommendedName>
</protein>
<evidence type="ECO:0000313" key="2">
    <source>
        <dbReference type="Proteomes" id="UP000297866"/>
    </source>
</evidence>